<dbReference type="Proteomes" id="UP000095651">
    <property type="component" value="Unassembled WGS sequence"/>
</dbReference>
<name>A0A174A7R2_9FIRM</name>
<organism evidence="5 7">
    <name type="scientific">Hungatella hathewayi</name>
    <dbReference type="NCBI Taxonomy" id="154046"/>
    <lineage>
        <taxon>Bacteria</taxon>
        <taxon>Bacillati</taxon>
        <taxon>Bacillota</taxon>
        <taxon>Clostridia</taxon>
        <taxon>Lachnospirales</taxon>
        <taxon>Lachnospiraceae</taxon>
        <taxon>Hungatella</taxon>
    </lineage>
</organism>
<evidence type="ECO:0000259" key="4">
    <source>
        <dbReference type="Pfam" id="PF25989"/>
    </source>
</evidence>
<dbReference type="NCBIfam" id="TIGR01730">
    <property type="entry name" value="RND_mfp"/>
    <property type="match status" value="1"/>
</dbReference>
<dbReference type="EMBL" id="CYZE01000002">
    <property type="protein sequence ID" value="CUN83800.1"/>
    <property type="molecule type" value="Genomic_DNA"/>
</dbReference>
<evidence type="ECO:0000313" key="7">
    <source>
        <dbReference type="Proteomes" id="UP000095651"/>
    </source>
</evidence>
<evidence type="ECO:0000259" key="3">
    <source>
        <dbReference type="Pfam" id="PF25917"/>
    </source>
</evidence>
<proteinExistence type="inferred from homology"/>
<dbReference type="Gene3D" id="1.10.287.470">
    <property type="entry name" value="Helix hairpin bin"/>
    <property type="match status" value="1"/>
</dbReference>
<dbReference type="RefSeq" id="WP_055653480.1">
    <property type="nucleotide sequence ID" value="NZ_CABIXC010000002.1"/>
</dbReference>
<comment type="similarity">
    <text evidence="1">Belongs to the membrane fusion protein (MFP) (TC 8.A.1) family.</text>
</comment>
<reference evidence="5 7" key="1">
    <citation type="submission" date="2015-09" db="EMBL/GenBank/DDBJ databases">
        <authorList>
            <consortium name="Pathogen Informatics"/>
        </authorList>
    </citation>
    <scope>NUCLEOTIDE SEQUENCE [LARGE SCALE GENOMIC DNA]</scope>
    <source>
        <strain evidence="5 7">2789STDY5608850</strain>
    </source>
</reference>
<dbReference type="GO" id="GO:1990281">
    <property type="term" value="C:efflux pump complex"/>
    <property type="evidence" value="ECO:0007669"/>
    <property type="project" value="TreeGrafter"/>
</dbReference>
<evidence type="ECO:0000313" key="6">
    <source>
        <dbReference type="EMBL" id="RGL99739.1"/>
    </source>
</evidence>
<feature type="region of interest" description="Disordered" evidence="2">
    <location>
        <begin position="351"/>
        <end position="380"/>
    </location>
</feature>
<dbReference type="GO" id="GO:0015562">
    <property type="term" value="F:efflux transmembrane transporter activity"/>
    <property type="evidence" value="ECO:0007669"/>
    <property type="project" value="TreeGrafter"/>
</dbReference>
<protein>
    <submittedName>
        <fullName evidence="6">Efflux RND transporter periplasmic adaptor subunit</fullName>
    </submittedName>
    <submittedName>
        <fullName evidence="5">RND family efflux transporter MFP subunit</fullName>
    </submittedName>
</protein>
<feature type="domain" description="Multidrug resistance protein MdtA-like barrel-sandwich hybrid" evidence="3">
    <location>
        <begin position="68"/>
        <end position="196"/>
    </location>
</feature>
<sequence length="380" mass="40158">MSKKKVITIAVSVVLVAAVATLIVTNVAGGKKEEVVAEVPPVVAAENPELRSIEVSTELIGTIEPDSIVYVTPKGAGEIISVNVQTGDQVTAGQLLCEIDTKQVEAARLTMETARVSYEDAKSNLDRYSVLHAAGDMAEADFQKLADNVELARLQYESAKLGYNLQLESSQVTSPIAGRVESYNVKLHDMVSQQSQICVIAGAGDGKAVTFYASERIVGGLKAGDPVTVEKNGTDHVASITEVSSMVDPQSGLFKVKASIPDGGALATGTSVKLRVISEKAENVLTVPVDAVYYEGGSPYIYTYGDGVLHKNAVTVGIADDSFIEVKDGINAGDLVVTTWTTEFYDGSKVTLSENQTSEDGTPDAQTESFSQTEPADANQ</sequence>
<gene>
    <name evidence="6" type="ORF">DXC39_22590</name>
    <name evidence="5" type="ORF">ERS852407_01227</name>
</gene>
<dbReference type="InterPro" id="IPR058625">
    <property type="entry name" value="MdtA-like_BSH"/>
</dbReference>
<dbReference type="SUPFAM" id="SSF111369">
    <property type="entry name" value="HlyD-like secretion proteins"/>
    <property type="match status" value="1"/>
</dbReference>
<feature type="domain" description="YknX-like C-terminal permuted SH3-like" evidence="4">
    <location>
        <begin position="284"/>
        <end position="351"/>
    </location>
</feature>
<dbReference type="EMBL" id="QSSQ01000029">
    <property type="protein sequence ID" value="RGL99739.1"/>
    <property type="molecule type" value="Genomic_DNA"/>
</dbReference>
<dbReference type="InterPro" id="IPR058637">
    <property type="entry name" value="YknX-like_C"/>
</dbReference>
<evidence type="ECO:0000256" key="1">
    <source>
        <dbReference type="ARBA" id="ARBA00009477"/>
    </source>
</evidence>
<reference evidence="6 8" key="2">
    <citation type="submission" date="2018-08" db="EMBL/GenBank/DDBJ databases">
        <title>A genome reference for cultivated species of the human gut microbiota.</title>
        <authorList>
            <person name="Zou Y."/>
            <person name="Xue W."/>
            <person name="Luo G."/>
        </authorList>
    </citation>
    <scope>NUCLEOTIDE SEQUENCE [LARGE SCALE GENOMIC DNA]</scope>
    <source>
        <strain evidence="6 8">TF05-11AC</strain>
    </source>
</reference>
<evidence type="ECO:0000256" key="2">
    <source>
        <dbReference type="SAM" id="MobiDB-lite"/>
    </source>
</evidence>
<dbReference type="Gene3D" id="2.40.420.20">
    <property type="match status" value="1"/>
</dbReference>
<dbReference type="PANTHER" id="PTHR30469:SF15">
    <property type="entry name" value="HLYD FAMILY OF SECRETION PROTEINS"/>
    <property type="match status" value="1"/>
</dbReference>
<dbReference type="PANTHER" id="PTHR30469">
    <property type="entry name" value="MULTIDRUG RESISTANCE PROTEIN MDTA"/>
    <property type="match status" value="1"/>
</dbReference>
<dbReference type="Pfam" id="PF25989">
    <property type="entry name" value="YknX_C"/>
    <property type="match status" value="1"/>
</dbReference>
<dbReference type="Pfam" id="PF25917">
    <property type="entry name" value="BSH_RND"/>
    <property type="match status" value="1"/>
</dbReference>
<dbReference type="Gene3D" id="2.40.50.100">
    <property type="match status" value="1"/>
</dbReference>
<dbReference type="Gene3D" id="2.40.30.170">
    <property type="match status" value="1"/>
</dbReference>
<dbReference type="AlphaFoldDB" id="A0A174A7R2"/>
<evidence type="ECO:0000313" key="5">
    <source>
        <dbReference type="EMBL" id="CUN83800.1"/>
    </source>
</evidence>
<accession>A0A174A7R2</accession>
<dbReference type="Proteomes" id="UP000261257">
    <property type="component" value="Unassembled WGS sequence"/>
</dbReference>
<dbReference type="InterPro" id="IPR006143">
    <property type="entry name" value="RND_pump_MFP"/>
</dbReference>
<evidence type="ECO:0000313" key="8">
    <source>
        <dbReference type="Proteomes" id="UP000261257"/>
    </source>
</evidence>